<feature type="compositionally biased region" description="Low complexity" evidence="1">
    <location>
        <begin position="286"/>
        <end position="299"/>
    </location>
</feature>
<evidence type="ECO:0000313" key="2">
    <source>
        <dbReference type="EMBL" id="SUP35425.1"/>
    </source>
</evidence>
<dbReference type="AntiFam" id="ANF00142">
    <property type="entry name" value="Shadow ORF (opposite yadG)"/>
</dbReference>
<name>A0A380NAB3_STRGR</name>
<feature type="region of interest" description="Disordered" evidence="1">
    <location>
        <begin position="1"/>
        <end position="129"/>
    </location>
</feature>
<proteinExistence type="predicted"/>
<evidence type="ECO:0000313" key="3">
    <source>
        <dbReference type="Proteomes" id="UP000254150"/>
    </source>
</evidence>
<feature type="compositionally biased region" description="Polar residues" evidence="1">
    <location>
        <begin position="154"/>
        <end position="168"/>
    </location>
</feature>
<dbReference type="EMBL" id="UHID01000005">
    <property type="protein sequence ID" value="SUP35425.1"/>
    <property type="molecule type" value="Genomic_DNA"/>
</dbReference>
<reference evidence="2 3" key="1">
    <citation type="submission" date="2018-06" db="EMBL/GenBank/DDBJ databases">
        <authorList>
            <consortium name="Pathogen Informatics"/>
            <person name="Doyle S."/>
        </authorList>
    </citation>
    <scope>NUCLEOTIDE SEQUENCE [LARGE SCALE GENOMIC DNA]</scope>
    <source>
        <strain evidence="2 3">NCTC7807</strain>
    </source>
</reference>
<feature type="compositionally biased region" description="Low complexity" evidence="1">
    <location>
        <begin position="99"/>
        <end position="111"/>
    </location>
</feature>
<gene>
    <name evidence="2" type="ORF">NCTC7807_01991</name>
</gene>
<feature type="compositionally biased region" description="Gly residues" evidence="1">
    <location>
        <begin position="200"/>
        <end position="211"/>
    </location>
</feature>
<feature type="compositionally biased region" description="Basic residues" evidence="1">
    <location>
        <begin position="300"/>
        <end position="309"/>
    </location>
</feature>
<feature type="compositionally biased region" description="Low complexity" evidence="1">
    <location>
        <begin position="30"/>
        <end position="51"/>
    </location>
</feature>
<organism evidence="2 3">
    <name type="scientific">Streptomyces griseus</name>
    <dbReference type="NCBI Taxonomy" id="1911"/>
    <lineage>
        <taxon>Bacteria</taxon>
        <taxon>Bacillati</taxon>
        <taxon>Actinomycetota</taxon>
        <taxon>Actinomycetes</taxon>
        <taxon>Kitasatosporales</taxon>
        <taxon>Streptomycetaceae</taxon>
        <taxon>Streptomyces</taxon>
    </lineage>
</organism>
<accession>A0A380NAB3</accession>
<feature type="region of interest" description="Disordered" evidence="1">
    <location>
        <begin position="199"/>
        <end position="315"/>
    </location>
</feature>
<dbReference type="AlphaFoldDB" id="A0A380NAB3"/>
<feature type="region of interest" description="Disordered" evidence="1">
    <location>
        <begin position="153"/>
        <end position="181"/>
    </location>
</feature>
<evidence type="ECO:0000256" key="1">
    <source>
        <dbReference type="SAM" id="MobiDB-lite"/>
    </source>
</evidence>
<feature type="compositionally biased region" description="Low complexity" evidence="1">
    <location>
        <begin position="226"/>
        <end position="251"/>
    </location>
</feature>
<dbReference type="Proteomes" id="UP000254150">
    <property type="component" value="Unassembled WGS sequence"/>
</dbReference>
<protein>
    <submittedName>
        <fullName evidence="2">Uncharacterized protein</fullName>
    </submittedName>
</protein>
<sequence length="315" mass="33587">MSWTPGGRISPAAHGRRVPGGSAAHHSQPARARCAANWSSRSSSTSMSAWARKARPTAGSTAYPPATHHSSHRGEKSAATSVTEAGSHAPYGASMRCISSFPPGQSGFPSPSSRPPPPRAQPTAVAGHDPRARVEGGFQFVAQARREVVGRLVQQEQFRGTGDQQGQGEPSPLADGQLRDRPVEVGCGQQAELRQRYGFGPFGAEGFGVDGPRGALRAPEPVSWASSPTRRPGRCRSSPPWSRRPARTARSVDLPVPSPPETRSRSPAATSSRGRESRPGTRRSRTATSGRPPGPVARWRPVRRRRLTPRGRPSP</sequence>